<dbReference type="EMBL" id="HBIZ01036882">
    <property type="protein sequence ID" value="CAE0770887.1"/>
    <property type="molecule type" value="Transcribed_RNA"/>
</dbReference>
<organism evidence="1">
    <name type="scientific">Chrysotila carterae</name>
    <name type="common">Marine alga</name>
    <name type="synonym">Syracosphaera carterae</name>
    <dbReference type="NCBI Taxonomy" id="13221"/>
    <lineage>
        <taxon>Eukaryota</taxon>
        <taxon>Haptista</taxon>
        <taxon>Haptophyta</taxon>
        <taxon>Prymnesiophyceae</taxon>
        <taxon>Isochrysidales</taxon>
        <taxon>Isochrysidaceae</taxon>
        <taxon>Chrysotila</taxon>
    </lineage>
</organism>
<reference evidence="1" key="1">
    <citation type="submission" date="2021-01" db="EMBL/GenBank/DDBJ databases">
        <authorList>
            <person name="Corre E."/>
            <person name="Pelletier E."/>
            <person name="Niang G."/>
            <person name="Scheremetjew M."/>
            <person name="Finn R."/>
            <person name="Kale V."/>
            <person name="Holt S."/>
            <person name="Cochrane G."/>
            <person name="Meng A."/>
            <person name="Brown T."/>
            <person name="Cohen L."/>
        </authorList>
    </citation>
    <scope>NUCLEOTIDE SEQUENCE</scope>
    <source>
        <strain evidence="1">CCMP645</strain>
    </source>
</reference>
<accession>A0A7S4F3W6</accession>
<dbReference type="AlphaFoldDB" id="A0A7S4F3W6"/>
<gene>
    <name evidence="1" type="ORF">PCAR00345_LOCUS23499</name>
</gene>
<protein>
    <submittedName>
        <fullName evidence="1">Uncharacterized protein</fullName>
    </submittedName>
</protein>
<evidence type="ECO:0000313" key="1">
    <source>
        <dbReference type="EMBL" id="CAE0770887.1"/>
    </source>
</evidence>
<sequence length="307" mass="33187">MMLFLLPAAHALLELNAMTSVGPASFRNASAHDVRLFFNNSNAAAWAKTKRSTKSFYTISSPSKDSEHLTRTDPSPTIKQRRRAVGAPAGCQPVCCNAVFAPCFACAMCLTLGEYCAKYRSIPGCPPMPSPPPPLPPPSAPPLTPCDEAKCGSEAWNAIADGHSCGNRALWLQHSRGHTGPDACAAVAREFPEQCAACVQERVSQAVLDQRQVNTDLSSPFGWEAAPMTPQGTSHGARNTHDGMCVAKGKEDFDLIMGPAGRVWESDELACRARCARQDVCLAYEFSLVASRSRTYTRCARPRCMHK</sequence>
<name>A0A7S4F3W6_CHRCT</name>
<proteinExistence type="predicted"/>